<evidence type="ECO:0000313" key="1">
    <source>
        <dbReference type="EMBL" id="MBK3516062.1"/>
    </source>
</evidence>
<sequence>MNRRTEKPSAEAKALSLFLMAFKASDQDIKQQSKRMKRLWDIVLENDSRMKDYIKEVQKLLALHGGYDIVVEKTVKHYIEKTGEWKLEGDDKFSVDAQRVADELKKK</sequence>
<organism evidence="1 2">
    <name type="scientific">Carboxylicivirga marina</name>
    <dbReference type="NCBI Taxonomy" id="2800988"/>
    <lineage>
        <taxon>Bacteria</taxon>
        <taxon>Pseudomonadati</taxon>
        <taxon>Bacteroidota</taxon>
        <taxon>Bacteroidia</taxon>
        <taxon>Marinilabiliales</taxon>
        <taxon>Marinilabiliaceae</taxon>
        <taxon>Carboxylicivirga</taxon>
    </lineage>
</organism>
<protein>
    <submittedName>
        <fullName evidence="1">Uncharacterized protein</fullName>
    </submittedName>
</protein>
<accession>A0ABS1HEG5</accession>
<dbReference type="EMBL" id="JAENRR010000002">
    <property type="protein sequence ID" value="MBK3516062.1"/>
    <property type="molecule type" value="Genomic_DNA"/>
</dbReference>
<gene>
    <name evidence="1" type="ORF">JIV24_01835</name>
</gene>
<proteinExistence type="predicted"/>
<reference evidence="1 2" key="1">
    <citation type="submission" date="2021-01" db="EMBL/GenBank/DDBJ databases">
        <title>Carboxyliciviraga sp.nov., isolated from coastal sediments.</title>
        <authorList>
            <person name="Lu D."/>
            <person name="Zhang T."/>
        </authorList>
    </citation>
    <scope>NUCLEOTIDE SEQUENCE [LARGE SCALE GENOMIC DNA]</scope>
    <source>
        <strain evidence="1 2">N1Y132</strain>
    </source>
</reference>
<evidence type="ECO:0000313" key="2">
    <source>
        <dbReference type="Proteomes" id="UP000605676"/>
    </source>
</evidence>
<keyword evidence="2" id="KW-1185">Reference proteome</keyword>
<comment type="caution">
    <text evidence="1">The sequence shown here is derived from an EMBL/GenBank/DDBJ whole genome shotgun (WGS) entry which is preliminary data.</text>
</comment>
<name>A0ABS1HEG5_9BACT</name>
<dbReference type="Proteomes" id="UP000605676">
    <property type="component" value="Unassembled WGS sequence"/>
</dbReference>
<dbReference type="RefSeq" id="WP_200463292.1">
    <property type="nucleotide sequence ID" value="NZ_JAENRR010000002.1"/>
</dbReference>